<feature type="compositionally biased region" description="Basic and acidic residues" evidence="1">
    <location>
        <begin position="56"/>
        <end position="74"/>
    </location>
</feature>
<name>A0A0R3WGD4_TAEAS</name>
<keyword evidence="3" id="KW-1185">Reference proteome</keyword>
<dbReference type="Proteomes" id="UP000282613">
    <property type="component" value="Unassembled WGS sequence"/>
</dbReference>
<sequence length="109" mass="12058">MTRSEWRRLQSCWRHPTREGIPLPRDDTADANLAAPAFNCQQPLLPPSLHASTETSRADGGQKQDIRDGGHTTHPDTSFLSTHTSLLCHHRDQDSGLTDSLEPTITPPP</sequence>
<accession>A0A0R3WGD4</accession>
<protein>
    <submittedName>
        <fullName evidence="2 4">Uncharacterized protein</fullName>
    </submittedName>
</protein>
<evidence type="ECO:0000313" key="3">
    <source>
        <dbReference type="Proteomes" id="UP000282613"/>
    </source>
</evidence>
<feature type="region of interest" description="Disordered" evidence="1">
    <location>
        <begin position="90"/>
        <end position="109"/>
    </location>
</feature>
<evidence type="ECO:0000313" key="4">
    <source>
        <dbReference type="WBParaSite" id="TASK_0000992701-mRNA-1"/>
    </source>
</evidence>
<reference evidence="4" key="1">
    <citation type="submission" date="2017-02" db="UniProtKB">
        <authorList>
            <consortium name="WormBaseParasite"/>
        </authorList>
    </citation>
    <scope>IDENTIFICATION</scope>
</reference>
<organism evidence="4">
    <name type="scientific">Taenia asiatica</name>
    <name type="common">Asian tapeworm</name>
    <dbReference type="NCBI Taxonomy" id="60517"/>
    <lineage>
        <taxon>Eukaryota</taxon>
        <taxon>Metazoa</taxon>
        <taxon>Spiralia</taxon>
        <taxon>Lophotrochozoa</taxon>
        <taxon>Platyhelminthes</taxon>
        <taxon>Cestoda</taxon>
        <taxon>Eucestoda</taxon>
        <taxon>Cyclophyllidea</taxon>
        <taxon>Taeniidae</taxon>
        <taxon>Taenia</taxon>
    </lineage>
</organism>
<dbReference type="AlphaFoldDB" id="A0A0R3WGD4"/>
<gene>
    <name evidence="2" type="ORF">TASK_LOCUS9928</name>
</gene>
<proteinExistence type="predicted"/>
<reference evidence="2 3" key="2">
    <citation type="submission" date="2018-11" db="EMBL/GenBank/DDBJ databases">
        <authorList>
            <consortium name="Pathogen Informatics"/>
        </authorList>
    </citation>
    <scope>NUCLEOTIDE SEQUENCE [LARGE SCALE GENOMIC DNA]</scope>
</reference>
<dbReference type="WBParaSite" id="TASK_0000992701-mRNA-1">
    <property type="protein sequence ID" value="TASK_0000992701-mRNA-1"/>
    <property type="gene ID" value="TASK_0000992701"/>
</dbReference>
<feature type="region of interest" description="Disordered" evidence="1">
    <location>
        <begin position="41"/>
        <end position="79"/>
    </location>
</feature>
<evidence type="ECO:0000256" key="1">
    <source>
        <dbReference type="SAM" id="MobiDB-lite"/>
    </source>
</evidence>
<dbReference type="EMBL" id="UYRS01019750">
    <property type="protein sequence ID" value="VDK46725.1"/>
    <property type="molecule type" value="Genomic_DNA"/>
</dbReference>
<evidence type="ECO:0000313" key="2">
    <source>
        <dbReference type="EMBL" id="VDK46725.1"/>
    </source>
</evidence>